<reference evidence="1 2" key="1">
    <citation type="journal article" date="2013" name="Genome Announc.">
        <title>Draft Genome Sequence of the Cellulolytic, Mesophilic, Anaerobic Bacterium Clostridium termitidis Strain CT1112 (DSM 5398).</title>
        <authorList>
            <person name="Lal S."/>
            <person name="Ramachandran U."/>
            <person name="Zhang X."/>
            <person name="Munir R."/>
            <person name="Sparling R."/>
            <person name="Levin D.B."/>
        </authorList>
    </citation>
    <scope>NUCLEOTIDE SEQUENCE [LARGE SCALE GENOMIC DNA]</scope>
    <source>
        <strain evidence="1 2">CT1112</strain>
    </source>
</reference>
<keyword evidence="2" id="KW-1185">Reference proteome</keyword>
<name>S0FTF9_RUMCE</name>
<evidence type="ECO:0000313" key="1">
    <source>
        <dbReference type="EMBL" id="EMS71788.1"/>
    </source>
</evidence>
<gene>
    <name evidence="1" type="ORF">CTER_2365</name>
</gene>
<protein>
    <submittedName>
        <fullName evidence="1">Uncharacterized protein</fullName>
    </submittedName>
</protein>
<proteinExistence type="predicted"/>
<accession>S0FTF9</accession>
<feature type="non-terminal residue" evidence="1">
    <location>
        <position position="1"/>
    </location>
</feature>
<sequence length="46" mass="5351">IISKTRTVVNIIIKYNITKDKILIDRVVNTLNDVKKEEIEILSQLL</sequence>
<dbReference type="EMBL" id="AORV01000033">
    <property type="protein sequence ID" value="EMS71788.1"/>
    <property type="molecule type" value="Genomic_DNA"/>
</dbReference>
<dbReference type="AlphaFoldDB" id="S0FTF9"/>
<organism evidence="1 2">
    <name type="scientific">Ruminiclostridium cellobioparum subsp. termitidis CT1112</name>
    <dbReference type="NCBI Taxonomy" id="1195236"/>
    <lineage>
        <taxon>Bacteria</taxon>
        <taxon>Bacillati</taxon>
        <taxon>Bacillota</taxon>
        <taxon>Clostridia</taxon>
        <taxon>Eubacteriales</taxon>
        <taxon>Oscillospiraceae</taxon>
        <taxon>Ruminiclostridium</taxon>
    </lineage>
</organism>
<comment type="caution">
    <text evidence="1">The sequence shown here is derived from an EMBL/GenBank/DDBJ whole genome shotgun (WGS) entry which is preliminary data.</text>
</comment>
<evidence type="ECO:0000313" key="2">
    <source>
        <dbReference type="Proteomes" id="UP000014155"/>
    </source>
</evidence>
<dbReference type="Proteomes" id="UP000014155">
    <property type="component" value="Unassembled WGS sequence"/>
</dbReference>